<dbReference type="PANTHER" id="PTHR43673">
    <property type="entry name" value="NAD(P)H NITROREDUCTASE YDGI-RELATED"/>
    <property type="match status" value="1"/>
</dbReference>
<keyword evidence="5" id="KW-1185">Reference proteome</keyword>
<comment type="caution">
    <text evidence="4">The sequence shown here is derived from an EMBL/GenBank/DDBJ whole genome shotgun (WGS) entry which is preliminary data.</text>
</comment>
<evidence type="ECO:0000313" key="4">
    <source>
        <dbReference type="EMBL" id="PQV63297.1"/>
    </source>
</evidence>
<protein>
    <submittedName>
        <fullName evidence="4">Nitroreductase</fullName>
    </submittedName>
</protein>
<dbReference type="Gene3D" id="3.40.109.10">
    <property type="entry name" value="NADH Oxidase"/>
    <property type="match status" value="1"/>
</dbReference>
<organism evidence="4 5">
    <name type="scientific">Abditibacterium utsteinense</name>
    <dbReference type="NCBI Taxonomy" id="1960156"/>
    <lineage>
        <taxon>Bacteria</taxon>
        <taxon>Pseudomonadati</taxon>
        <taxon>Abditibacteriota</taxon>
        <taxon>Abditibacteriia</taxon>
        <taxon>Abditibacteriales</taxon>
        <taxon>Abditibacteriaceae</taxon>
        <taxon>Abditibacterium</taxon>
    </lineage>
</organism>
<proteinExistence type="inferred from homology"/>
<dbReference type="RefSeq" id="WP_106380541.1">
    <property type="nucleotide sequence ID" value="NZ_NIGF01000013.1"/>
</dbReference>
<dbReference type="Pfam" id="PF00881">
    <property type="entry name" value="Nitroreductase"/>
    <property type="match status" value="2"/>
</dbReference>
<reference evidence="4 5" key="1">
    <citation type="journal article" date="2018" name="Syst. Appl. Microbiol.">
        <title>Abditibacterium utsteinense sp. nov., the first cultivated member of candidate phylum FBP, isolated from ice-free Antarctic soil samples.</title>
        <authorList>
            <person name="Tahon G."/>
            <person name="Tytgat B."/>
            <person name="Lebbe L."/>
            <person name="Carlier A."/>
            <person name="Willems A."/>
        </authorList>
    </citation>
    <scope>NUCLEOTIDE SEQUENCE [LARGE SCALE GENOMIC DNA]</scope>
    <source>
        <strain evidence="4 5">LMG 29911</strain>
    </source>
</reference>
<dbReference type="PANTHER" id="PTHR43673:SF10">
    <property type="entry name" value="NADH DEHYDROGENASE_NAD(P)H NITROREDUCTASE XCC3605-RELATED"/>
    <property type="match status" value="1"/>
</dbReference>
<comment type="similarity">
    <text evidence="1">Belongs to the nitroreductase family.</text>
</comment>
<dbReference type="Proteomes" id="UP000237684">
    <property type="component" value="Unassembled WGS sequence"/>
</dbReference>
<keyword evidence="2" id="KW-0560">Oxidoreductase</keyword>
<dbReference type="SUPFAM" id="SSF55469">
    <property type="entry name" value="FMN-dependent nitroreductase-like"/>
    <property type="match status" value="1"/>
</dbReference>
<feature type="domain" description="Nitroreductase" evidence="3">
    <location>
        <begin position="23"/>
        <end position="71"/>
    </location>
</feature>
<dbReference type="InterPro" id="IPR000415">
    <property type="entry name" value="Nitroreductase-like"/>
</dbReference>
<dbReference type="CDD" id="cd02138">
    <property type="entry name" value="TdsD-like"/>
    <property type="match status" value="1"/>
</dbReference>
<dbReference type="EMBL" id="NIGF01000013">
    <property type="protein sequence ID" value="PQV63297.1"/>
    <property type="molecule type" value="Genomic_DNA"/>
</dbReference>
<evidence type="ECO:0000256" key="1">
    <source>
        <dbReference type="ARBA" id="ARBA00007118"/>
    </source>
</evidence>
<gene>
    <name evidence="4" type="ORF">B1R32_11324</name>
</gene>
<dbReference type="InterPro" id="IPR029479">
    <property type="entry name" value="Nitroreductase"/>
</dbReference>
<accession>A0A2S8SR77</accession>
<name>A0A2S8SR77_9BACT</name>
<evidence type="ECO:0000313" key="5">
    <source>
        <dbReference type="Proteomes" id="UP000237684"/>
    </source>
</evidence>
<dbReference type="InParanoid" id="A0A2S8SR77"/>
<feature type="domain" description="Nitroreductase" evidence="3">
    <location>
        <begin position="84"/>
        <end position="163"/>
    </location>
</feature>
<evidence type="ECO:0000259" key="3">
    <source>
        <dbReference type="Pfam" id="PF00881"/>
    </source>
</evidence>
<dbReference type="GO" id="GO:0016491">
    <property type="term" value="F:oxidoreductase activity"/>
    <property type="evidence" value="ECO:0007669"/>
    <property type="project" value="UniProtKB-KW"/>
</dbReference>
<dbReference type="OrthoDB" id="9782629at2"/>
<sequence length="206" mass="22914">MELLPEVKLNRVPEYPVDNAFLNRWSPRAFSARSVTDEVLGNIFEAARWAASSYNEQPWRFLVAKTDTDRKTFQSFLLPANFVWAKEAPVLVLTLGKKTFTHNGTANRVFAHDVGAASAYMALAATQNGLHAHGMAGFDPELARATLAIPTDYEPMAMWALGYAGDAAQLPENYRALEFPSQRRPLSEIVMEGAFHEVPADNTQQK</sequence>
<evidence type="ECO:0000256" key="2">
    <source>
        <dbReference type="ARBA" id="ARBA00023002"/>
    </source>
</evidence>
<dbReference type="AlphaFoldDB" id="A0A2S8SR77"/>